<dbReference type="SUPFAM" id="SSF49265">
    <property type="entry name" value="Fibronectin type III"/>
    <property type="match status" value="1"/>
</dbReference>
<dbReference type="GO" id="GO:0016787">
    <property type="term" value="F:hydrolase activity"/>
    <property type="evidence" value="ECO:0007669"/>
    <property type="project" value="UniProtKB-KW"/>
</dbReference>
<name>A0A3G8XEG2_9FLAO</name>
<dbReference type="CDD" id="cd00063">
    <property type="entry name" value="FN3"/>
    <property type="match status" value="1"/>
</dbReference>
<evidence type="ECO:0000256" key="1">
    <source>
        <dbReference type="ARBA" id="ARBA00006429"/>
    </source>
</evidence>
<dbReference type="InterPro" id="IPR007346">
    <property type="entry name" value="Endonuclease-I"/>
</dbReference>
<keyword evidence="3 5" id="KW-0732">Signal</keyword>
<sequence>MKHILFSVLLLPFFVFSQAPATYYDGTADLSGYALKSRLHDLISVKTISWNYGDLPEFYGVTDLDHYYDYDATNDIYLLDIYSNNPTGTTAYHYTKEQLISSAATEGLGYNREHMMPQSSFNSNYPMYSDLFFVIPTDAKINQLRSNYPYAMAGSTNYYTFTNGSKISKNGTPGSGYTGRVYEPIDEFKGDIARSLLYFAVRYEGKLNAFNFYNGTSPANDTSPLDGTEEKAFEDWYLAMLLQWNQQDPVSQREIERNNKVYEIQGNRNPFIDHPEWVNLIWNQTLTVITPQAPANLSPSKISAYFVTLNWSSPSDPNILGYKIYQNGVYVGYTKNTDLTVDHLLNSTLYQFTVKAYYRDYTESPESAVLEVTTLNEDVFAKDLMITKYIEGTENNKALQITNRTGHAVDLNNYRIGAQFYNSANSNYYFPAPYELEGTIQNNETFIILNPRANLSCVTNDDAKFPSASPQMSFDGSNYLELRYKTKTVDAIGTKSINNFSTLGDVSLYRISSVTEPNASFDLSEWQSYATDYCEDLGTLAGSDISTTANESNSIYPNPVFGNTLFVKGKQIEQVRSASIYDFSGKQVMKITDPFKNRNSIDVEKIPPGVYLLKLDNISIKFIRK</sequence>
<dbReference type="PANTHER" id="PTHR33607">
    <property type="entry name" value="ENDONUCLEASE-1"/>
    <property type="match status" value="1"/>
</dbReference>
<dbReference type="OrthoDB" id="5485925at2"/>
<dbReference type="Gene3D" id="2.60.40.10">
    <property type="entry name" value="Immunoglobulins"/>
    <property type="match status" value="1"/>
</dbReference>
<evidence type="ECO:0000256" key="4">
    <source>
        <dbReference type="ARBA" id="ARBA00022801"/>
    </source>
</evidence>
<dbReference type="InterPro" id="IPR044925">
    <property type="entry name" value="His-Me_finger_sf"/>
</dbReference>
<dbReference type="InterPro" id="IPR013783">
    <property type="entry name" value="Ig-like_fold"/>
</dbReference>
<evidence type="ECO:0000313" key="7">
    <source>
        <dbReference type="EMBL" id="AZI31895.1"/>
    </source>
</evidence>
<evidence type="ECO:0000256" key="3">
    <source>
        <dbReference type="ARBA" id="ARBA00022729"/>
    </source>
</evidence>
<dbReference type="InterPro" id="IPR026444">
    <property type="entry name" value="Secre_tail"/>
</dbReference>
<organism evidence="7 8">
    <name type="scientific">Kaistella carnis</name>
    <dbReference type="NCBI Taxonomy" id="1241979"/>
    <lineage>
        <taxon>Bacteria</taxon>
        <taxon>Pseudomonadati</taxon>
        <taxon>Bacteroidota</taxon>
        <taxon>Flavobacteriia</taxon>
        <taxon>Flavobacteriales</taxon>
        <taxon>Weeksellaceae</taxon>
        <taxon>Chryseobacterium group</taxon>
        <taxon>Kaistella</taxon>
    </lineage>
</organism>
<keyword evidence="8" id="KW-1185">Reference proteome</keyword>
<dbReference type="InterPro" id="IPR003961">
    <property type="entry name" value="FN3_dom"/>
</dbReference>
<dbReference type="PANTHER" id="PTHR33607:SF2">
    <property type="entry name" value="ENDONUCLEASE-1"/>
    <property type="match status" value="1"/>
</dbReference>
<dbReference type="GO" id="GO:0004518">
    <property type="term" value="F:nuclease activity"/>
    <property type="evidence" value="ECO:0007669"/>
    <property type="project" value="UniProtKB-KW"/>
</dbReference>
<feature type="chain" id="PRO_5017923853" evidence="5">
    <location>
        <begin position="22"/>
        <end position="625"/>
    </location>
</feature>
<dbReference type="AlphaFoldDB" id="A0A3G8XEG2"/>
<dbReference type="Pfam" id="PF18962">
    <property type="entry name" value="Por_Secre_tail"/>
    <property type="match status" value="1"/>
</dbReference>
<dbReference type="RefSeq" id="WP_125021885.1">
    <property type="nucleotide sequence ID" value="NZ_CP034159.1"/>
</dbReference>
<feature type="signal peptide" evidence="5">
    <location>
        <begin position="1"/>
        <end position="21"/>
    </location>
</feature>
<evidence type="ECO:0000259" key="6">
    <source>
        <dbReference type="PROSITE" id="PS50853"/>
    </source>
</evidence>
<comment type="similarity">
    <text evidence="1">Belongs to the EndA/NucM nuclease family.</text>
</comment>
<dbReference type="SUPFAM" id="SSF54060">
    <property type="entry name" value="His-Me finger endonucleases"/>
    <property type="match status" value="1"/>
</dbReference>
<evidence type="ECO:0000256" key="5">
    <source>
        <dbReference type="SAM" id="SignalP"/>
    </source>
</evidence>
<dbReference type="InterPro" id="IPR036116">
    <property type="entry name" value="FN3_sf"/>
</dbReference>
<dbReference type="KEGG" id="ccas:EIB73_01320"/>
<evidence type="ECO:0000256" key="2">
    <source>
        <dbReference type="ARBA" id="ARBA00022722"/>
    </source>
</evidence>
<feature type="domain" description="Fibronectin type-III" evidence="6">
    <location>
        <begin position="293"/>
        <end position="377"/>
    </location>
</feature>
<dbReference type="Proteomes" id="UP000270185">
    <property type="component" value="Chromosome"/>
</dbReference>
<evidence type="ECO:0000313" key="8">
    <source>
        <dbReference type="Proteomes" id="UP000270185"/>
    </source>
</evidence>
<protein>
    <submittedName>
        <fullName evidence="7">T9SS C-terminal target domain-containing protein</fullName>
    </submittedName>
</protein>
<proteinExistence type="inferred from homology"/>
<accession>A0A3G8XEG2</accession>
<dbReference type="PROSITE" id="PS50853">
    <property type="entry name" value="FN3"/>
    <property type="match status" value="1"/>
</dbReference>
<dbReference type="Pfam" id="PF04231">
    <property type="entry name" value="Endonuclease_1"/>
    <property type="match status" value="1"/>
</dbReference>
<dbReference type="Pfam" id="PF00041">
    <property type="entry name" value="fn3"/>
    <property type="match status" value="1"/>
</dbReference>
<reference evidence="8" key="1">
    <citation type="submission" date="2018-11" db="EMBL/GenBank/DDBJ databases">
        <title>Proposal to divide the Flavobacteriaceae and reorganize its genera based on Amino Acid Identity values calculated from whole genome sequences.</title>
        <authorList>
            <person name="Nicholson A.C."/>
            <person name="Gulvik C.A."/>
            <person name="Whitney A.M."/>
            <person name="Humrighouse B.W."/>
            <person name="Bell M."/>
            <person name="Holmes B."/>
            <person name="Steigerwalt A.G."/>
            <person name="Villarma A."/>
            <person name="Sheth M."/>
            <person name="Batra D."/>
            <person name="Pryor J."/>
            <person name="Bernardet J.-F."/>
            <person name="Hugo C."/>
            <person name="Kampfer P."/>
            <person name="Newman J.D."/>
            <person name="McQuiston J.R."/>
        </authorList>
    </citation>
    <scope>NUCLEOTIDE SEQUENCE [LARGE SCALE GENOMIC DNA]</scope>
    <source>
        <strain evidence="8">G0081</strain>
    </source>
</reference>
<dbReference type="NCBIfam" id="TIGR04183">
    <property type="entry name" value="Por_Secre_tail"/>
    <property type="match status" value="1"/>
</dbReference>
<keyword evidence="2" id="KW-0540">Nuclease</keyword>
<dbReference type="EMBL" id="CP034159">
    <property type="protein sequence ID" value="AZI31895.1"/>
    <property type="molecule type" value="Genomic_DNA"/>
</dbReference>
<dbReference type="SMART" id="SM00060">
    <property type="entry name" value="FN3"/>
    <property type="match status" value="1"/>
</dbReference>
<keyword evidence="4" id="KW-0378">Hydrolase</keyword>
<gene>
    <name evidence="7" type="ORF">EIB73_01320</name>
</gene>